<dbReference type="PROSITE" id="PS51819">
    <property type="entry name" value="VOC"/>
    <property type="match status" value="1"/>
</dbReference>
<dbReference type="EMBL" id="JAHWXT010000005">
    <property type="protein sequence ID" value="MCF0265756.1"/>
    <property type="molecule type" value="Genomic_DNA"/>
</dbReference>
<evidence type="ECO:0000313" key="7">
    <source>
        <dbReference type="Proteomes" id="UP000887320"/>
    </source>
</evidence>
<dbReference type="Proteomes" id="UP000887320">
    <property type="component" value="Unassembled WGS sequence"/>
</dbReference>
<sequence length="129" mass="15120">MKFQLDHCMIRVRDLEKSLYFYRDILGMVVLRQQEYPDGKFTNVFLKFENGSAIELTYNWERQINYELGDAWGHFALQVKNVESAVNYLKNQGVIIKVPAKKMNYGNRMLAFILDPDGYSIELIEALSE</sequence>
<accession>A0A8X8GJ75</accession>
<evidence type="ECO:0000259" key="5">
    <source>
        <dbReference type="PROSITE" id="PS51819"/>
    </source>
</evidence>
<dbReference type="PANTHER" id="PTHR46036">
    <property type="entry name" value="LACTOYLGLUTATHIONE LYASE"/>
    <property type="match status" value="1"/>
</dbReference>
<name>A0A8X8GJ75_ACIGI</name>
<evidence type="ECO:0000313" key="6">
    <source>
        <dbReference type="EMBL" id="MCF0265756.1"/>
    </source>
</evidence>
<dbReference type="AlphaFoldDB" id="A0A8X8GJ75"/>
<dbReference type="Pfam" id="PF00903">
    <property type="entry name" value="Glyoxalase"/>
    <property type="match status" value="1"/>
</dbReference>
<organism evidence="6 7">
    <name type="scientific">Acinetobacter guillouiae</name>
    <name type="common">Acinetobacter genomosp. 11</name>
    <dbReference type="NCBI Taxonomy" id="106649"/>
    <lineage>
        <taxon>Bacteria</taxon>
        <taxon>Pseudomonadati</taxon>
        <taxon>Pseudomonadota</taxon>
        <taxon>Gammaproteobacteria</taxon>
        <taxon>Moraxellales</taxon>
        <taxon>Moraxellaceae</taxon>
        <taxon>Acinetobacter</taxon>
    </lineage>
</organism>
<protein>
    <recommendedName>
        <fullName evidence="2">Aldoketomutase</fullName>
    </recommendedName>
    <alternativeName>
        <fullName evidence="1">Ketone-aldehyde mutase</fullName>
    </alternativeName>
    <alternativeName>
        <fullName evidence="3">Methylglyoxalase</fullName>
    </alternativeName>
    <alternativeName>
        <fullName evidence="4">S-D-lactoylglutathione methylglyoxal lyase</fullName>
    </alternativeName>
</protein>
<evidence type="ECO:0000256" key="2">
    <source>
        <dbReference type="ARBA" id="ARBA00030892"/>
    </source>
</evidence>
<dbReference type="GO" id="GO:0005737">
    <property type="term" value="C:cytoplasm"/>
    <property type="evidence" value="ECO:0007669"/>
    <property type="project" value="TreeGrafter"/>
</dbReference>
<dbReference type="PANTHER" id="PTHR46036:SF5">
    <property type="entry name" value="LACTOYLGLUTATHIONE LYASE"/>
    <property type="match status" value="1"/>
</dbReference>
<reference evidence="6" key="1">
    <citation type="submission" date="2021-07" db="EMBL/GenBank/DDBJ databases">
        <authorList>
            <person name="Fernandez M."/>
            <person name="Pereira P."/>
            <person name="Torres Tejerizo G.A."/>
            <person name="Gonzalez P."/>
            <person name="Agostini E."/>
        </authorList>
    </citation>
    <scope>NUCLEOTIDE SEQUENCE</scope>
    <source>
        <strain evidence="6">SFC 500-1A</strain>
    </source>
</reference>
<evidence type="ECO:0000256" key="3">
    <source>
        <dbReference type="ARBA" id="ARBA00032460"/>
    </source>
</evidence>
<gene>
    <name evidence="6" type="ORF">KW868_15010</name>
</gene>
<evidence type="ECO:0000256" key="4">
    <source>
        <dbReference type="ARBA" id="ARBA00033298"/>
    </source>
</evidence>
<feature type="domain" description="VOC" evidence="5">
    <location>
        <begin position="4"/>
        <end position="126"/>
    </location>
</feature>
<dbReference type="GO" id="GO:0004462">
    <property type="term" value="F:lactoylglutathione lyase activity"/>
    <property type="evidence" value="ECO:0007669"/>
    <property type="project" value="TreeGrafter"/>
</dbReference>
<comment type="caution">
    <text evidence="6">The sequence shown here is derived from an EMBL/GenBank/DDBJ whole genome shotgun (WGS) entry which is preliminary data.</text>
</comment>
<dbReference type="RefSeq" id="WP_216070008.1">
    <property type="nucleotide sequence ID" value="NZ_BKVV01000019.1"/>
</dbReference>
<dbReference type="GO" id="GO:0019243">
    <property type="term" value="P:methylglyoxal catabolic process to D-lactate via S-lactoyl-glutathione"/>
    <property type="evidence" value="ECO:0007669"/>
    <property type="project" value="TreeGrafter"/>
</dbReference>
<dbReference type="InterPro" id="IPR037523">
    <property type="entry name" value="VOC_core"/>
</dbReference>
<evidence type="ECO:0000256" key="1">
    <source>
        <dbReference type="ARBA" id="ARBA00030291"/>
    </source>
</evidence>
<proteinExistence type="predicted"/>
<dbReference type="InterPro" id="IPR004360">
    <property type="entry name" value="Glyas_Fos-R_dOase_dom"/>
</dbReference>